<dbReference type="GeneID" id="107414383"/>
<dbReference type="SUPFAM" id="SSF47459">
    <property type="entry name" value="HLH, helix-loop-helix DNA-binding domain"/>
    <property type="match status" value="1"/>
</dbReference>
<evidence type="ECO:0000313" key="7">
    <source>
        <dbReference type="RefSeq" id="XP_060675733.1"/>
    </source>
</evidence>
<dbReference type="Pfam" id="PF00010">
    <property type="entry name" value="HLH"/>
    <property type="match status" value="1"/>
</dbReference>
<evidence type="ECO:0000256" key="2">
    <source>
        <dbReference type="ARBA" id="ARBA00023015"/>
    </source>
</evidence>
<gene>
    <name evidence="7" type="primary">LOC107414383</name>
</gene>
<evidence type="ECO:0000256" key="4">
    <source>
        <dbReference type="ARBA" id="ARBA00023242"/>
    </source>
</evidence>
<dbReference type="CDD" id="cd18914">
    <property type="entry name" value="bHLH_AtORG2_like"/>
    <property type="match status" value="1"/>
</dbReference>
<evidence type="ECO:0000313" key="6">
    <source>
        <dbReference type="Proteomes" id="UP001652623"/>
    </source>
</evidence>
<dbReference type="PROSITE" id="PS50888">
    <property type="entry name" value="BHLH"/>
    <property type="match status" value="1"/>
</dbReference>
<keyword evidence="4" id="KW-0539">Nucleus</keyword>
<dbReference type="InterPro" id="IPR015660">
    <property type="entry name" value="MASH1/Ascl1a-like"/>
</dbReference>
<organism evidence="6 7">
    <name type="scientific">Ziziphus jujuba</name>
    <name type="common">Chinese jujube</name>
    <name type="synonym">Ziziphus sativa</name>
    <dbReference type="NCBI Taxonomy" id="326968"/>
    <lineage>
        <taxon>Eukaryota</taxon>
        <taxon>Viridiplantae</taxon>
        <taxon>Streptophyta</taxon>
        <taxon>Embryophyta</taxon>
        <taxon>Tracheophyta</taxon>
        <taxon>Spermatophyta</taxon>
        <taxon>Magnoliopsida</taxon>
        <taxon>eudicotyledons</taxon>
        <taxon>Gunneridae</taxon>
        <taxon>Pentapetalae</taxon>
        <taxon>rosids</taxon>
        <taxon>fabids</taxon>
        <taxon>Rosales</taxon>
        <taxon>Rhamnaceae</taxon>
        <taxon>Paliureae</taxon>
        <taxon>Ziziphus</taxon>
    </lineage>
</organism>
<keyword evidence="6" id="KW-1185">Reference proteome</keyword>
<feature type="domain" description="BHLH" evidence="5">
    <location>
        <begin position="78"/>
        <end position="136"/>
    </location>
</feature>
<dbReference type="InterPro" id="IPR011598">
    <property type="entry name" value="bHLH_dom"/>
</dbReference>
<reference evidence="7" key="1">
    <citation type="submission" date="2025-08" db="UniProtKB">
        <authorList>
            <consortium name="RefSeq"/>
        </authorList>
    </citation>
    <scope>IDENTIFICATION</scope>
    <source>
        <tissue evidence="7">Seedling</tissue>
    </source>
</reference>
<protein>
    <submittedName>
        <fullName evidence="7">Transcription factor bHLH118 isoform X1</fullName>
    </submittedName>
</protein>
<dbReference type="Gene3D" id="4.10.280.10">
    <property type="entry name" value="Helix-loop-helix DNA-binding domain"/>
    <property type="match status" value="1"/>
</dbReference>
<comment type="subcellular location">
    <subcellularLocation>
        <location evidence="1">Nucleus</location>
    </subcellularLocation>
</comment>
<dbReference type="PANTHER" id="PTHR13935">
    <property type="entry name" value="ACHAETE-SCUTE TRANSCRIPTION FACTOR-RELATED"/>
    <property type="match status" value="1"/>
</dbReference>
<proteinExistence type="predicted"/>
<evidence type="ECO:0000256" key="3">
    <source>
        <dbReference type="ARBA" id="ARBA00023163"/>
    </source>
</evidence>
<dbReference type="InterPro" id="IPR036638">
    <property type="entry name" value="HLH_DNA-bd_sf"/>
</dbReference>
<sequence>MSSPLHQSNELVFQISPNPHKKHKISKDLILGTTPASLDFAVFDDKKKANNDGWWRQRRKPIAAASLENSTTSINNNKKMMKHRDIERLRRQEMATRYASLRSLLPLELIKWWWVSQGKRSISDHIIEAVNYIKLLQNKIKKLGSQRDELKKLSNSATISDHESRSSSTSPPAAAAASRLSVQPFGSGVEIIISSSTSSFPLSRVLDVLLQEGLSIVQCFSTTINDKLHHTIHSDRVNNVETINLPSLEKKLTEAISSS</sequence>
<accession>A0ABM4AG67</accession>
<dbReference type="PANTHER" id="PTHR13935:SF155">
    <property type="entry name" value="TRANSCRIPTION FACTOR BHLH120-LIKE"/>
    <property type="match status" value="1"/>
</dbReference>
<evidence type="ECO:0000259" key="5">
    <source>
        <dbReference type="PROSITE" id="PS50888"/>
    </source>
</evidence>
<dbReference type="Proteomes" id="UP001652623">
    <property type="component" value="Chromosome 8"/>
</dbReference>
<keyword evidence="2" id="KW-0805">Transcription regulation</keyword>
<dbReference type="RefSeq" id="XP_060675733.1">
    <property type="nucleotide sequence ID" value="XM_060819750.1"/>
</dbReference>
<evidence type="ECO:0000256" key="1">
    <source>
        <dbReference type="ARBA" id="ARBA00004123"/>
    </source>
</evidence>
<name>A0ABM4AG67_ZIZJJ</name>
<keyword evidence="3" id="KW-0804">Transcription</keyword>